<accession>A0A438IRF5</accession>
<dbReference type="EMBL" id="QGNW01000089">
    <property type="protein sequence ID" value="RVW99185.1"/>
    <property type="molecule type" value="Genomic_DNA"/>
</dbReference>
<dbReference type="AlphaFoldDB" id="A0A438IRF5"/>
<proteinExistence type="predicted"/>
<sequence length="198" mass="22829">MDVTALDRANAEEALLPIPKIFDFHEKNKRYQNSNIDPDEIMADDLMNVRSQNKAVESKEERKIQETLMEVGTRKLDFDLKMEEEAERRELPFRDFASSWSNFFVMLVHADGLESVEASNETSCLEEQLRSLGLLDNKDDLTSNSMLNSRNLRVSVLKKICLQRSLSYDSFSIYLLHQMRAAVSSIIPGDAYELLKSW</sequence>
<reference evidence="1 2" key="1">
    <citation type="journal article" date="2018" name="PLoS Genet.">
        <title>Population sequencing reveals clonal diversity and ancestral inbreeding in the grapevine cultivar Chardonnay.</title>
        <authorList>
            <person name="Roach M.J."/>
            <person name="Johnson D.L."/>
            <person name="Bohlmann J."/>
            <person name="van Vuuren H.J."/>
            <person name="Jones S.J."/>
            <person name="Pretorius I.S."/>
            <person name="Schmidt S.A."/>
            <person name="Borneman A.R."/>
        </authorList>
    </citation>
    <scope>NUCLEOTIDE SEQUENCE [LARGE SCALE GENOMIC DNA]</scope>
    <source>
        <strain evidence="2">cv. Chardonnay</strain>
        <tissue evidence="1">Leaf</tissue>
    </source>
</reference>
<dbReference type="Proteomes" id="UP000288805">
    <property type="component" value="Unassembled WGS sequence"/>
</dbReference>
<evidence type="ECO:0000313" key="2">
    <source>
        <dbReference type="Proteomes" id="UP000288805"/>
    </source>
</evidence>
<name>A0A438IRF5_VITVI</name>
<organism evidence="1 2">
    <name type="scientific">Vitis vinifera</name>
    <name type="common">Grape</name>
    <dbReference type="NCBI Taxonomy" id="29760"/>
    <lineage>
        <taxon>Eukaryota</taxon>
        <taxon>Viridiplantae</taxon>
        <taxon>Streptophyta</taxon>
        <taxon>Embryophyta</taxon>
        <taxon>Tracheophyta</taxon>
        <taxon>Spermatophyta</taxon>
        <taxon>Magnoliopsida</taxon>
        <taxon>eudicotyledons</taxon>
        <taxon>Gunneridae</taxon>
        <taxon>Pentapetalae</taxon>
        <taxon>rosids</taxon>
        <taxon>Vitales</taxon>
        <taxon>Vitaceae</taxon>
        <taxon>Viteae</taxon>
        <taxon>Vitis</taxon>
    </lineage>
</organism>
<protein>
    <submittedName>
        <fullName evidence="1">Uncharacterized protein</fullName>
    </submittedName>
</protein>
<evidence type="ECO:0000313" key="1">
    <source>
        <dbReference type="EMBL" id="RVW99185.1"/>
    </source>
</evidence>
<gene>
    <name evidence="1" type="ORF">CK203_018991</name>
</gene>
<comment type="caution">
    <text evidence="1">The sequence shown here is derived from an EMBL/GenBank/DDBJ whole genome shotgun (WGS) entry which is preliminary data.</text>
</comment>